<dbReference type="STRING" id="437022.CC99x_02066"/>
<proteinExistence type="predicted"/>
<organism evidence="4">
    <name type="scientific">Candidatus Berkiella cookevillensis</name>
    <dbReference type="NCBI Taxonomy" id="437022"/>
    <lineage>
        <taxon>Bacteria</taxon>
        <taxon>Pseudomonadati</taxon>
        <taxon>Pseudomonadota</taxon>
        <taxon>Gammaproteobacteria</taxon>
        <taxon>Candidatus Berkiellales</taxon>
        <taxon>Candidatus Berkiellaceae</taxon>
        <taxon>Candidatus Berkiella</taxon>
    </lineage>
</organism>
<evidence type="ECO:0000256" key="2">
    <source>
        <dbReference type="SAM" id="SignalP"/>
    </source>
</evidence>
<dbReference type="SUPFAM" id="SSF56925">
    <property type="entry name" value="OMPA-like"/>
    <property type="match status" value="1"/>
</dbReference>
<dbReference type="EMBL" id="LKHV01000012">
    <property type="protein sequence ID" value="KRG17771.1"/>
    <property type="molecule type" value="Genomic_DNA"/>
</dbReference>
<evidence type="ECO:0000259" key="3">
    <source>
        <dbReference type="Pfam" id="PF13505"/>
    </source>
</evidence>
<keyword evidence="1 2" id="KW-0732">Signal</keyword>
<feature type="signal peptide" evidence="2">
    <location>
        <begin position="1"/>
        <end position="24"/>
    </location>
</feature>
<dbReference type="Proteomes" id="UP000051494">
    <property type="component" value="Unassembled WGS sequence"/>
</dbReference>
<dbReference type="RefSeq" id="WP_057625167.1">
    <property type="nucleotide sequence ID" value="NZ_LKHV02000001.1"/>
</dbReference>
<gene>
    <name evidence="5" type="ORF">CC99x_011675</name>
    <name evidence="4" type="ORF">CC99x_02066</name>
</gene>
<dbReference type="Pfam" id="PF13505">
    <property type="entry name" value="OMP_b-brl"/>
    <property type="match status" value="1"/>
</dbReference>
<name>A0A0Q9YAN2_9GAMM</name>
<reference evidence="5" key="2">
    <citation type="journal article" date="2016" name="Genome Announc.">
        <title>Draft Genome Sequences of Two Novel Amoeba-Resistant Intranuclear Bacteria, 'Candidatus Berkiella cookevillensis' and 'Candidatus Berkiella aquae'.</title>
        <authorList>
            <person name="Mehari Y.T."/>
            <person name="Arivett B.A."/>
            <person name="Farone A.L."/>
            <person name="Gunderson J.H."/>
            <person name="Farone M.B."/>
        </authorList>
    </citation>
    <scope>NUCLEOTIDE SEQUENCE</scope>
    <source>
        <strain evidence="5">CC99</strain>
    </source>
</reference>
<keyword evidence="6" id="KW-1185">Reference proteome</keyword>
<comment type="caution">
    <text evidence="4">The sequence shown here is derived from an EMBL/GenBank/DDBJ whole genome shotgun (WGS) entry which is preliminary data.</text>
</comment>
<dbReference type="PATRIC" id="fig|1590042.3.peg.2112"/>
<dbReference type="OrthoDB" id="7593840at2"/>
<reference evidence="4" key="1">
    <citation type="submission" date="2015-09" db="EMBL/GenBank/DDBJ databases">
        <title>Draft Genome Sequences of Two Novel Amoeba-resistant Intranuclear Bacteria, Candidatus Berkiella cookevillensis and Candidatus Berkiella aquae.</title>
        <authorList>
            <person name="Mehari Y.T."/>
            <person name="Arivett B.A."/>
            <person name="Farone A.L."/>
            <person name="Gunderson J.H."/>
            <person name="Farone M.B."/>
        </authorList>
    </citation>
    <scope>NUCLEOTIDE SEQUENCE [LARGE SCALE GENOMIC DNA]</scope>
    <source>
        <strain evidence="4">CC99</strain>
    </source>
</reference>
<reference evidence="5" key="3">
    <citation type="submission" date="2021-06" db="EMBL/GenBank/DDBJ databases">
        <title>Genomic Description and Analysis of Intracellular Bacteria, Candidatus Berkiella cookevillensis and Candidatus Berkiella aquae.</title>
        <authorList>
            <person name="Kidane D.T."/>
            <person name="Mehari Y.T."/>
            <person name="Rice F.C."/>
            <person name="Arivett B.A."/>
            <person name="Farone A.L."/>
            <person name="Berk S.G."/>
            <person name="Farone M.B."/>
        </authorList>
    </citation>
    <scope>NUCLEOTIDE SEQUENCE</scope>
    <source>
        <strain evidence="5">CC99</strain>
    </source>
</reference>
<feature type="domain" description="Outer membrane protein beta-barrel" evidence="3">
    <location>
        <begin position="10"/>
        <end position="225"/>
    </location>
</feature>
<feature type="chain" id="PRO_5043129593" evidence="2">
    <location>
        <begin position="25"/>
        <end position="252"/>
    </location>
</feature>
<accession>A0A0Q9YAN2</accession>
<evidence type="ECO:0000313" key="5">
    <source>
        <dbReference type="EMBL" id="MCS5709555.1"/>
    </source>
</evidence>
<dbReference type="Gene3D" id="2.40.160.20">
    <property type="match status" value="1"/>
</dbReference>
<sequence>MRVKALFLASLLLLTLVSSTIARAELKSNFLLGGELGIESRRAHFTSRYQIVNVPLVPAPFDAVLNVNSVRVADAGSFAGLLGGWQVHCSRWLAGIEANVDFHNFDKHKDFVISDVLVFPPFGPTAATVEYNRGNIYGVTLRGGYWLTPFFMAYAKAGVQYSRDELTYVIPARQLAPVSEPINHEKDDIWGVLGGVGLEFPAFANSSVRFEYNYIRTDRFVIDDNVGSMVGVHRIKYPESHVGKIAWVWNFM</sequence>
<evidence type="ECO:0000313" key="4">
    <source>
        <dbReference type="EMBL" id="KRG17771.1"/>
    </source>
</evidence>
<protein>
    <submittedName>
        <fullName evidence="5">Outer membrane beta-barrel protein</fullName>
    </submittedName>
</protein>
<dbReference type="EMBL" id="LKHV02000001">
    <property type="protein sequence ID" value="MCS5709555.1"/>
    <property type="molecule type" value="Genomic_DNA"/>
</dbReference>
<dbReference type="InterPro" id="IPR027385">
    <property type="entry name" value="Beta-barrel_OMP"/>
</dbReference>
<dbReference type="InterPro" id="IPR011250">
    <property type="entry name" value="OMP/PagP_B-barrel"/>
</dbReference>
<dbReference type="AlphaFoldDB" id="A0A0Q9YAN2"/>
<evidence type="ECO:0000313" key="6">
    <source>
        <dbReference type="Proteomes" id="UP000051494"/>
    </source>
</evidence>
<evidence type="ECO:0000256" key="1">
    <source>
        <dbReference type="ARBA" id="ARBA00022729"/>
    </source>
</evidence>